<dbReference type="EMBL" id="CP006879">
    <property type="protein sequence ID" value="AJD43902.1"/>
    <property type="molecule type" value="Genomic_DNA"/>
</dbReference>
<sequence length="59" mass="6964">MSKEAEEEKTVQPERSRAVFSQQDFELIRVAIAHYLQELKDKPEAVKYSNLYHRLGRIS</sequence>
<reference evidence="1 2" key="1">
    <citation type="submission" date="2013-11" db="EMBL/GenBank/DDBJ databases">
        <title>Complete genome sequence of Rhizobium gallicum bv. gallicum R602.</title>
        <authorList>
            <person name="Bustos P."/>
            <person name="Santamaria R.I."/>
            <person name="Lozano L."/>
            <person name="Acosta J.L."/>
            <person name="Ormeno-Orrillo E."/>
            <person name="Rogel M.A."/>
            <person name="Romero D."/>
            <person name="Cevallos M.A."/>
            <person name="Martinez-Romero E."/>
            <person name="Gonzalez V."/>
        </authorList>
    </citation>
    <scope>NUCLEOTIDE SEQUENCE [LARGE SCALE GENOMIC DNA]</scope>
    <source>
        <strain evidence="1 2">R602</strain>
        <plasmid evidence="1 2">pRgalR602b</plasmid>
    </source>
</reference>
<dbReference type="RefSeq" id="WP_040114328.1">
    <property type="nucleotide sequence ID" value="NZ_CP006879.1"/>
</dbReference>
<organism evidence="1 2">
    <name type="scientific">Rhizobium gallicum bv. gallicum R602sp</name>
    <dbReference type="NCBI Taxonomy" id="1041138"/>
    <lineage>
        <taxon>Bacteria</taxon>
        <taxon>Pseudomonadati</taxon>
        <taxon>Pseudomonadota</taxon>
        <taxon>Alphaproteobacteria</taxon>
        <taxon>Hyphomicrobiales</taxon>
        <taxon>Rhizobiaceae</taxon>
        <taxon>Rhizobium/Agrobacterium group</taxon>
        <taxon>Rhizobium</taxon>
    </lineage>
</organism>
<protein>
    <submittedName>
        <fullName evidence="1">Uncharacterized protein</fullName>
    </submittedName>
</protein>
<name>A0A0B4XBI1_9HYPH</name>
<evidence type="ECO:0000313" key="1">
    <source>
        <dbReference type="EMBL" id="AJD43902.1"/>
    </source>
</evidence>
<dbReference type="AlphaFoldDB" id="A0A0B4XBI1"/>
<proteinExistence type="predicted"/>
<keyword evidence="1" id="KW-0614">Plasmid</keyword>
<accession>A0A0B4XBI1</accession>
<keyword evidence="2" id="KW-1185">Reference proteome</keyword>
<dbReference type="Proteomes" id="UP000031368">
    <property type="component" value="Plasmid pRgalR602b"/>
</dbReference>
<geneLocation type="plasmid" evidence="1 2">
    <name>pRgalR602b</name>
</geneLocation>
<dbReference type="KEGG" id="rga:RGR602_PB00371"/>
<dbReference type="HOGENOM" id="CLU_210414_0_0_5"/>
<gene>
    <name evidence="1" type="ORF">RGR602_PB00371</name>
</gene>
<evidence type="ECO:0000313" key="2">
    <source>
        <dbReference type="Proteomes" id="UP000031368"/>
    </source>
</evidence>